<evidence type="ECO:0000256" key="1">
    <source>
        <dbReference type="SAM" id="Coils"/>
    </source>
</evidence>
<evidence type="ECO:0000256" key="2">
    <source>
        <dbReference type="SAM" id="Phobius"/>
    </source>
</evidence>
<feature type="coiled-coil region" evidence="1">
    <location>
        <begin position="611"/>
        <end position="695"/>
    </location>
</feature>
<gene>
    <name evidence="3" type="ORF">H9626_04805</name>
</gene>
<dbReference type="EMBL" id="JACSPQ010000001">
    <property type="protein sequence ID" value="MBD8001539.1"/>
    <property type="molecule type" value="Genomic_DNA"/>
</dbReference>
<protein>
    <recommendedName>
        <fullName evidence="5">Phage tail tape measure protein</fullName>
    </recommendedName>
</protein>
<evidence type="ECO:0000313" key="4">
    <source>
        <dbReference type="Proteomes" id="UP000616346"/>
    </source>
</evidence>
<keyword evidence="2" id="KW-1133">Transmembrane helix</keyword>
<feature type="coiled-coil region" evidence="1">
    <location>
        <begin position="85"/>
        <end position="153"/>
    </location>
</feature>
<evidence type="ECO:0008006" key="5">
    <source>
        <dbReference type="Google" id="ProtNLM"/>
    </source>
</evidence>
<proteinExistence type="predicted"/>
<organism evidence="3 4">
    <name type="scientific">Phocaeicola faecium</name>
    <dbReference type="NCBI Taxonomy" id="2762213"/>
    <lineage>
        <taxon>Bacteria</taxon>
        <taxon>Pseudomonadati</taxon>
        <taxon>Bacteroidota</taxon>
        <taxon>Bacteroidia</taxon>
        <taxon>Bacteroidales</taxon>
        <taxon>Bacteroidaceae</taxon>
        <taxon>Phocaeicola</taxon>
    </lineage>
</organism>
<comment type="caution">
    <text evidence="3">The sequence shown here is derived from an EMBL/GenBank/DDBJ whole genome shotgun (WGS) entry which is preliminary data.</text>
</comment>
<feature type="transmembrane region" description="Helical" evidence="2">
    <location>
        <begin position="208"/>
        <end position="230"/>
    </location>
</feature>
<evidence type="ECO:0000313" key="3">
    <source>
        <dbReference type="EMBL" id="MBD8001539.1"/>
    </source>
</evidence>
<dbReference type="RefSeq" id="WP_191709724.1">
    <property type="nucleotide sequence ID" value="NZ_JACSPQ010000001.1"/>
</dbReference>
<keyword evidence="1" id="KW-0175">Coiled coil</keyword>
<dbReference type="InterPro" id="IPR036708">
    <property type="entry name" value="BipD-like_sf"/>
</dbReference>
<reference evidence="3 4" key="1">
    <citation type="submission" date="2020-08" db="EMBL/GenBank/DDBJ databases">
        <title>A Genomic Blueprint of the Chicken Gut Microbiome.</title>
        <authorList>
            <person name="Gilroy R."/>
            <person name="Ravi A."/>
            <person name="Getino M."/>
            <person name="Pursley I."/>
            <person name="Horton D.L."/>
            <person name="Alikhan N.-F."/>
            <person name="Baker D."/>
            <person name="Gharbi K."/>
            <person name="Hall N."/>
            <person name="Watson M."/>
            <person name="Adriaenssens E.M."/>
            <person name="Foster-Nyarko E."/>
            <person name="Jarju S."/>
            <person name="Secka A."/>
            <person name="Antonio M."/>
            <person name="Oren A."/>
            <person name="Chaudhuri R."/>
            <person name="La Ragione R.M."/>
            <person name="Hildebrand F."/>
            <person name="Pallen M.J."/>
        </authorList>
    </citation>
    <scope>NUCLEOTIDE SEQUENCE [LARGE SCALE GENOMIC DNA]</scope>
    <source>
        <strain evidence="3 4">Sa1YUN3</strain>
    </source>
</reference>
<keyword evidence="2" id="KW-0812">Transmembrane</keyword>
<dbReference type="Proteomes" id="UP000616346">
    <property type="component" value="Unassembled WGS sequence"/>
</dbReference>
<keyword evidence="4" id="KW-1185">Reference proteome</keyword>
<accession>A0ABR8V9T4</accession>
<dbReference type="Gene3D" id="1.20.1710.10">
    <property type="entry name" value="IpaD-like"/>
    <property type="match status" value="1"/>
</dbReference>
<sequence length="884" mass="98051">MADKTEKILDIKVNYNKAIKAIAEYQAKIDAAREAEGNLKKQLKDGSISRQQYNEEMAASKAYISDCNDSIRIITKTMQNQIKQEKEQEGSLRSLRAELSNLTAEYDALSKADRNAAKGIKLRDRINEVTKTLKDAEEETQRYYRNVGNYKNAIMEAANANVPFIQQINQMVTSLGGVGNYLGGVKQKMNDVIKTTTGWTRVLKLLRVALVSTGIGVLVVALGSLVSYFAKTQKGIELANKLMASLGATVNVLVDRVSKFGSVLVNLFSGNFKQAGEDAKAVFKEIGDEIVEETKRAWELADVLNEIDKREVMLSMSRAANRAEIEKLKKAADDTTLSTEERIKAAEKAAKIEQDDLKIQTKLAEARLANSLGFTKMNDEVRKLIEQIKQGDITADEVISKLGLSESTIDDLREFSEQYVALQELQEDSYGRQTELQNTLNSIRKEGADAAKEMRDKELTEVRAAEDAMLNLVKDNREKARKEIELTYSRQIEDLKNRLKTETDLTAKARESIDTQVRALEQQKDLELQKLSDDELKKEIENRQKLISLQLEAVKDGSEQEYRLRMEQLAAQREAELSEKELTEQMKIAIEEKYRKQQKDLTDQFNAEVRQKQQEEMRTRMENELMKLQQNGASELEILQEQIEQKKELYDSIRREDYDSELEYQNARLQANQEYLNAKRELSEKEVEIENAKANAMAAVTGAIGGLLEQAGENNKAAAVAAKTLAIAEVAISQGVAIANAVKAASNSPNIWTLLANIATAVTTVVSTIATATKSIKSAKFASGGLVTGPGTGTSDSIPARLSNGESVMTARTTEMFAPILSSFNMMGGGVPINVTQSSSQALGEDMLARAVARGVQSIRPVVSVEEINSVNNRVGVLENLGNV</sequence>
<name>A0ABR8V9T4_9BACT</name>
<feature type="coiled-coil region" evidence="1">
    <location>
        <begin position="15"/>
        <end position="42"/>
    </location>
</feature>
<keyword evidence="2" id="KW-0472">Membrane</keyword>